<comment type="caution">
    <text evidence="1">The sequence shown here is derived from an EMBL/GenBank/DDBJ whole genome shotgun (WGS) entry which is preliminary data.</text>
</comment>
<dbReference type="AlphaFoldDB" id="A0A5B1CMN6"/>
<organism evidence="1 2">
    <name type="scientific">Rubripirellula obstinata</name>
    <dbReference type="NCBI Taxonomy" id="406547"/>
    <lineage>
        <taxon>Bacteria</taxon>
        <taxon>Pseudomonadati</taxon>
        <taxon>Planctomycetota</taxon>
        <taxon>Planctomycetia</taxon>
        <taxon>Pirellulales</taxon>
        <taxon>Pirellulaceae</taxon>
        <taxon>Rubripirellula</taxon>
    </lineage>
</organism>
<evidence type="ECO:0000313" key="1">
    <source>
        <dbReference type="EMBL" id="KAA1261551.1"/>
    </source>
</evidence>
<keyword evidence="2" id="KW-1185">Reference proteome</keyword>
<accession>A0A5B1CMN6</accession>
<sequence length="53" mass="6067">MHLVEFLSNNSALVSFCPSIVLPKNSLDTRTRARSACWTRKEFREMVSVLILV</sequence>
<dbReference type="EMBL" id="VRLW01000001">
    <property type="protein sequence ID" value="KAA1261551.1"/>
    <property type="molecule type" value="Genomic_DNA"/>
</dbReference>
<dbReference type="Proteomes" id="UP000322699">
    <property type="component" value="Unassembled WGS sequence"/>
</dbReference>
<evidence type="ECO:0000313" key="2">
    <source>
        <dbReference type="Proteomes" id="UP000322699"/>
    </source>
</evidence>
<gene>
    <name evidence="1" type="ORF">LF1_41010</name>
</gene>
<name>A0A5B1CMN6_9BACT</name>
<protein>
    <submittedName>
        <fullName evidence="1">Uncharacterized protein</fullName>
    </submittedName>
</protein>
<proteinExistence type="predicted"/>
<reference evidence="1 2" key="1">
    <citation type="submission" date="2019-08" db="EMBL/GenBank/DDBJ databases">
        <title>Deep-cultivation of Planctomycetes and their phenomic and genomic characterization uncovers novel biology.</title>
        <authorList>
            <person name="Wiegand S."/>
            <person name="Jogler M."/>
            <person name="Boedeker C."/>
            <person name="Pinto D."/>
            <person name="Vollmers J."/>
            <person name="Rivas-Marin E."/>
            <person name="Kohn T."/>
            <person name="Peeters S.H."/>
            <person name="Heuer A."/>
            <person name="Rast P."/>
            <person name="Oberbeckmann S."/>
            <person name="Bunk B."/>
            <person name="Jeske O."/>
            <person name="Meyerdierks A."/>
            <person name="Storesund J.E."/>
            <person name="Kallscheuer N."/>
            <person name="Luecker S."/>
            <person name="Lage O.M."/>
            <person name="Pohl T."/>
            <person name="Merkel B.J."/>
            <person name="Hornburger P."/>
            <person name="Mueller R.-W."/>
            <person name="Bruemmer F."/>
            <person name="Labrenz M."/>
            <person name="Spormann A.M."/>
            <person name="Op Den Camp H."/>
            <person name="Overmann J."/>
            <person name="Amann R."/>
            <person name="Jetten M.S.M."/>
            <person name="Mascher T."/>
            <person name="Medema M.H."/>
            <person name="Devos D.P."/>
            <person name="Kaster A.-K."/>
            <person name="Ovreas L."/>
            <person name="Rohde M."/>
            <person name="Galperin M.Y."/>
            <person name="Jogler C."/>
        </authorList>
    </citation>
    <scope>NUCLEOTIDE SEQUENCE [LARGE SCALE GENOMIC DNA]</scope>
    <source>
        <strain evidence="1 2">LF1</strain>
    </source>
</reference>